<dbReference type="InterPro" id="IPR020630">
    <property type="entry name" value="THF_DH/CycHdrlase_cat_dom"/>
</dbReference>
<dbReference type="EC" id="3.5.4.9" evidence="2"/>
<reference evidence="11" key="1">
    <citation type="submission" date="2018-10" db="EMBL/GenBank/DDBJ databases">
        <title>De novo assembly of a Great Dane genome.</title>
        <authorList>
            <person name="Kidd J.M."/>
            <person name="Pendleton A.L."/>
            <person name="Shen F."/>
            <person name="Emery S."/>
        </authorList>
    </citation>
    <scope>NUCLEOTIDE SEQUENCE [LARGE SCALE GENOMIC DNA]</scope>
    <source>
        <strain evidence="11">Great Dane</strain>
    </source>
</reference>
<dbReference type="AlphaFoldDB" id="A0A8C0QP89"/>
<feature type="compositionally biased region" description="Basic residues" evidence="8">
    <location>
        <begin position="122"/>
        <end position="133"/>
    </location>
</feature>
<keyword evidence="6" id="KW-0511">Multifunctional enzyme</keyword>
<dbReference type="GO" id="GO:0006760">
    <property type="term" value="P:folic acid-containing compound metabolic process"/>
    <property type="evidence" value="ECO:0007669"/>
    <property type="project" value="UniProtKB-ARBA"/>
</dbReference>
<evidence type="ECO:0000256" key="4">
    <source>
        <dbReference type="ARBA" id="ARBA00022801"/>
    </source>
</evidence>
<reference evidence="11" key="2">
    <citation type="submission" date="2025-08" db="UniProtKB">
        <authorList>
            <consortium name="Ensembl"/>
        </authorList>
    </citation>
    <scope>IDENTIFICATION</scope>
</reference>
<feature type="compositionally biased region" description="Gly residues" evidence="8">
    <location>
        <begin position="222"/>
        <end position="238"/>
    </location>
</feature>
<sequence length="684" mass="71122">MGLRVAAPAAGPRAAPPAAILRSACGLRPGPAPDVPRPRPGPGPPPPRPLRPLGPAPASPSAPPPASHLAPLPRRPPPPGPAPAPPRPRPPRPRPPASPAPPPASPGPAPAPPRPRPASPRPRPRRPRPRPRRPLGPAPGVPRPRPRRPPPPPPPPPRRPPRPRPRPQHPSPSAPPPGPSLAREAAGTGGGGASVRKPASRCHGGAGPRRLPGRRPPEPRAGAGGGPRAAPGGVGGRGARVPGPSEQRREVGARDAPVLVPVPGERDRGRGEGRGPRGRWRAPRWGPRPGLRAGGCGRGAAGGWRGPRSGAACTWPAPGCGAGRSGQAAVGQVRGLGRPARLEELLRSGGGCVAGGAGRVVRPGAQAPAFPDSAVGRARSSPAPRHDAIIISGTEMAKQIQKEIQRGVESWISLGNRRPHLSIILVGDNPASHTYVRKKIRAASAVGICSEIILKPKDVSQEELLDITDQLNMDPRVSGILVQLPLPDHVDERTVCNGIAPEKDVDGFHIINIGRLCLDQHSLIPATASAVWEIIKRTGIETFGKNVVVAGRSKNVGMPIAMLLHTDGEHERPGGDATVTIAHRYTPKEQLKIHTQLADIIIVAAGIPKLITSDMVKEGAAVIDVGINYVHDPVTGKTKLVGDVDFEAVKKKASFITPVPGGVGPMTVAMLLKNTLLAAKKLIY</sequence>
<dbReference type="Pfam" id="PF00763">
    <property type="entry name" value="THF_DHG_CYH"/>
    <property type="match status" value="1"/>
</dbReference>
<feature type="compositionally biased region" description="Low complexity" evidence="8">
    <location>
        <begin position="1"/>
        <end position="19"/>
    </location>
</feature>
<dbReference type="PROSITE" id="PS00767">
    <property type="entry name" value="THF_DHG_CYH_2"/>
    <property type="match status" value="1"/>
</dbReference>
<dbReference type="CDD" id="cd01080">
    <property type="entry name" value="NAD_bind_m-THF_DH_Cyclohyd"/>
    <property type="match status" value="1"/>
</dbReference>
<dbReference type="GO" id="GO:0004488">
    <property type="term" value="F:methylenetetrahydrofolate dehydrogenase (NADP+) activity"/>
    <property type="evidence" value="ECO:0007669"/>
    <property type="project" value="InterPro"/>
</dbReference>
<evidence type="ECO:0000259" key="9">
    <source>
        <dbReference type="Pfam" id="PF00763"/>
    </source>
</evidence>
<feature type="domain" description="Tetrahydrofolate dehydrogenase/cyclohydrolase NAD(P)-binding" evidence="10">
    <location>
        <begin position="525"/>
        <end position="681"/>
    </location>
</feature>
<dbReference type="SUPFAM" id="SSF51735">
    <property type="entry name" value="NAD(P)-binding Rossmann-fold domains"/>
    <property type="match status" value="1"/>
</dbReference>
<organism evidence="11 12">
    <name type="scientific">Canis lupus familiaris</name>
    <name type="common">Dog</name>
    <name type="synonym">Canis familiaris</name>
    <dbReference type="NCBI Taxonomy" id="9615"/>
    <lineage>
        <taxon>Eukaryota</taxon>
        <taxon>Metazoa</taxon>
        <taxon>Chordata</taxon>
        <taxon>Craniata</taxon>
        <taxon>Vertebrata</taxon>
        <taxon>Euteleostomi</taxon>
        <taxon>Mammalia</taxon>
        <taxon>Eutheria</taxon>
        <taxon>Laurasiatheria</taxon>
        <taxon>Carnivora</taxon>
        <taxon>Caniformia</taxon>
        <taxon>Canidae</taxon>
        <taxon>Canis</taxon>
    </lineage>
</organism>
<dbReference type="InterPro" id="IPR020631">
    <property type="entry name" value="THF_DH/CycHdrlase_NAD-bd_dom"/>
</dbReference>
<dbReference type="FunFam" id="3.40.50.720:FF:000070">
    <property type="entry name" value="probable bifunctional methylenetetrahydrofolate dehydrogenase/cyclohydrolase 2"/>
    <property type="match status" value="1"/>
</dbReference>
<evidence type="ECO:0000256" key="7">
    <source>
        <dbReference type="ARBA" id="ARBA00036357"/>
    </source>
</evidence>
<dbReference type="HAMAP" id="MF_01576">
    <property type="entry name" value="THF_DHG_CYH"/>
    <property type="match status" value="1"/>
</dbReference>
<evidence type="ECO:0000313" key="11">
    <source>
        <dbReference type="Ensembl" id="ENSCAFP00040012788.1"/>
    </source>
</evidence>
<dbReference type="GO" id="GO:0004477">
    <property type="term" value="F:methenyltetrahydrofolate cyclohydrolase activity"/>
    <property type="evidence" value="ECO:0007669"/>
    <property type="project" value="UniProtKB-EC"/>
</dbReference>
<dbReference type="Ensembl" id="ENSCAFT00040014782.1">
    <property type="protein sequence ID" value="ENSCAFP00040012788.1"/>
    <property type="gene ID" value="ENSCAFG00040007934.1"/>
</dbReference>
<evidence type="ECO:0000256" key="3">
    <source>
        <dbReference type="ARBA" id="ARBA00022563"/>
    </source>
</evidence>
<evidence type="ECO:0000313" key="12">
    <source>
        <dbReference type="Proteomes" id="UP000694542"/>
    </source>
</evidence>
<dbReference type="GO" id="GO:0006730">
    <property type="term" value="P:one-carbon metabolic process"/>
    <property type="evidence" value="ECO:0007669"/>
    <property type="project" value="UniProtKB-KW"/>
</dbReference>
<evidence type="ECO:0000256" key="8">
    <source>
        <dbReference type="SAM" id="MobiDB-lite"/>
    </source>
</evidence>
<keyword evidence="5" id="KW-0560">Oxidoreductase</keyword>
<dbReference type="Gene3D" id="3.40.50.10860">
    <property type="entry name" value="Leucine Dehydrogenase, chain A, domain 1"/>
    <property type="match status" value="1"/>
</dbReference>
<dbReference type="FunFam" id="3.40.50.10860:FF:000005">
    <property type="entry name" value="C-1-tetrahydrofolate synthase, cytoplasmic, putative"/>
    <property type="match status" value="1"/>
</dbReference>
<dbReference type="Pfam" id="PF02882">
    <property type="entry name" value="THF_DHG_CYH_C"/>
    <property type="match status" value="1"/>
</dbReference>
<feature type="compositionally biased region" description="Pro residues" evidence="8">
    <location>
        <begin position="30"/>
        <end position="66"/>
    </location>
</feature>
<feature type="compositionally biased region" description="Pro residues" evidence="8">
    <location>
        <begin position="168"/>
        <end position="179"/>
    </location>
</feature>
<keyword evidence="3" id="KW-0554">One-carbon metabolism</keyword>
<feature type="compositionally biased region" description="Pro residues" evidence="8">
    <location>
        <begin position="134"/>
        <end position="158"/>
    </location>
</feature>
<evidence type="ECO:0000256" key="2">
    <source>
        <dbReference type="ARBA" id="ARBA00012776"/>
    </source>
</evidence>
<dbReference type="InterPro" id="IPR020867">
    <property type="entry name" value="THF_DH/CycHdrlase_CS"/>
</dbReference>
<evidence type="ECO:0000256" key="1">
    <source>
        <dbReference type="ARBA" id="ARBA00011738"/>
    </source>
</evidence>
<evidence type="ECO:0000259" key="10">
    <source>
        <dbReference type="Pfam" id="PF02882"/>
    </source>
</evidence>
<dbReference type="Proteomes" id="UP000694542">
    <property type="component" value="Chromosome 13"/>
</dbReference>
<evidence type="ECO:0000256" key="5">
    <source>
        <dbReference type="ARBA" id="ARBA00023002"/>
    </source>
</evidence>
<feature type="region of interest" description="Disordered" evidence="8">
    <location>
        <begin position="1"/>
        <end position="293"/>
    </location>
</feature>
<dbReference type="Gene3D" id="3.40.50.720">
    <property type="entry name" value="NAD(P)-binding Rossmann-like Domain"/>
    <property type="match status" value="1"/>
</dbReference>
<dbReference type="PANTHER" id="PTHR48099:SF7">
    <property type="entry name" value="BIFUNCTIONAL METHYLENETETRAHYDROFOLATE DEHYDROGENASE_CYCLOHYDROLASE 2, MITOCHONDRIAL"/>
    <property type="match status" value="1"/>
</dbReference>
<name>A0A8C0QP89_CANLF</name>
<accession>A0A8C0QP89</accession>
<dbReference type="InterPro" id="IPR036291">
    <property type="entry name" value="NAD(P)-bd_dom_sf"/>
</dbReference>
<dbReference type="InterPro" id="IPR000672">
    <property type="entry name" value="THF_DH/CycHdrlase"/>
</dbReference>
<comment type="catalytic activity">
    <reaction evidence="7">
        <text>(6R)-5,10-methenyltetrahydrofolate + H2O = (6R)-10-formyltetrahydrofolate + H(+)</text>
        <dbReference type="Rhea" id="RHEA:23700"/>
        <dbReference type="ChEBI" id="CHEBI:15377"/>
        <dbReference type="ChEBI" id="CHEBI:15378"/>
        <dbReference type="ChEBI" id="CHEBI:57455"/>
        <dbReference type="ChEBI" id="CHEBI:195366"/>
        <dbReference type="EC" id="3.5.4.9"/>
    </reaction>
</comment>
<feature type="compositionally biased region" description="Basic and acidic residues" evidence="8">
    <location>
        <begin position="264"/>
        <end position="275"/>
    </location>
</feature>
<dbReference type="PANTHER" id="PTHR48099">
    <property type="entry name" value="C-1-TETRAHYDROFOLATE SYNTHASE, CYTOPLASMIC-RELATED"/>
    <property type="match status" value="1"/>
</dbReference>
<dbReference type="InterPro" id="IPR046346">
    <property type="entry name" value="Aminoacid_DH-like_N_sf"/>
</dbReference>
<keyword evidence="4" id="KW-0378">Hydrolase</keyword>
<dbReference type="PRINTS" id="PR00085">
    <property type="entry name" value="THFDHDRGNASE"/>
</dbReference>
<comment type="subunit">
    <text evidence="1">Homodimer.</text>
</comment>
<evidence type="ECO:0000256" key="6">
    <source>
        <dbReference type="ARBA" id="ARBA00023268"/>
    </source>
</evidence>
<protein>
    <recommendedName>
        <fullName evidence="2">methenyltetrahydrofolate cyclohydrolase</fullName>
        <ecNumber evidence="2">3.5.4.9</ecNumber>
    </recommendedName>
</protein>
<dbReference type="SUPFAM" id="SSF53223">
    <property type="entry name" value="Aminoacid dehydrogenase-like, N-terminal domain"/>
    <property type="match status" value="1"/>
</dbReference>
<proteinExistence type="inferred from homology"/>
<feature type="compositionally biased region" description="Pro residues" evidence="8">
    <location>
        <begin position="73"/>
        <end position="121"/>
    </location>
</feature>
<feature type="domain" description="Tetrahydrofolate dehydrogenase/cyclohydrolase catalytic" evidence="9">
    <location>
        <begin position="391"/>
        <end position="506"/>
    </location>
</feature>